<dbReference type="RefSeq" id="WP_101894978.1">
    <property type="nucleotide sequence ID" value="NZ_CP022684.1"/>
</dbReference>
<sequence>MNVLNQYSFRISVASVLSFLLLMPVSVFAAVDPCLDRSSLPAASGTVVDVSSVSELNDAVSNLQNNSTIRLAPGTYSLSRTLYLRRNNVTIMGNGSDCGAVILAGRGMDNADNGGVTHGIWSDAQNLTVMNLTIRDTYQHGIVFNSGAYAPTINSVALINTGTQFIKSNPTSYSNGVNDGVVINSLFRYEVAPPATNHGGGTGYTNGVDVHAGDNWRISGNRFENFHTPDSANNLWNPAILMWNGASGSVVENNVFVDVDRAVAFGLMQRSEGYDHEGGVIRNNMIYYRSGLYSSSRTSSSDGAIIVWNSPNSVVAHNTILTNGNLNRSIEFRFNTSGAQAINNLFDASIGSRNSATYAATGNASGAAQALFVNPGNGDLRLRETATAVMNVVDAVSYAPTDVDGTQRSGAGSVDVGAHEFTAMSPPRPPENVQVQGN</sequence>
<dbReference type="OrthoDB" id="6194467at2"/>
<dbReference type="Proteomes" id="UP000235116">
    <property type="component" value="Chromosome"/>
</dbReference>
<dbReference type="SMART" id="SM00710">
    <property type="entry name" value="PbH1"/>
    <property type="match status" value="6"/>
</dbReference>
<accession>A0A2K9LMV4</accession>
<dbReference type="InterPro" id="IPR006626">
    <property type="entry name" value="PbH1"/>
</dbReference>
<evidence type="ECO:0000313" key="2">
    <source>
        <dbReference type="EMBL" id="AUM13603.1"/>
    </source>
</evidence>
<dbReference type="InterPro" id="IPR011050">
    <property type="entry name" value="Pectin_lyase_fold/virulence"/>
</dbReference>
<keyword evidence="1" id="KW-0732">Signal</keyword>
<evidence type="ECO:0000256" key="1">
    <source>
        <dbReference type="SAM" id="SignalP"/>
    </source>
</evidence>
<gene>
    <name evidence="2" type="ORF">Kalk_14755</name>
</gene>
<feature type="chain" id="PRO_5014791578" description="Right handed beta helix domain-containing protein" evidence="1">
    <location>
        <begin position="30"/>
        <end position="438"/>
    </location>
</feature>
<dbReference type="AlphaFoldDB" id="A0A2K9LMV4"/>
<keyword evidence="3" id="KW-1185">Reference proteome</keyword>
<proteinExistence type="predicted"/>
<name>A0A2K9LMV4_9GAMM</name>
<dbReference type="InterPro" id="IPR012334">
    <property type="entry name" value="Pectin_lyas_fold"/>
</dbReference>
<dbReference type="SUPFAM" id="SSF51126">
    <property type="entry name" value="Pectin lyase-like"/>
    <property type="match status" value="1"/>
</dbReference>
<dbReference type="EMBL" id="CP022684">
    <property type="protein sequence ID" value="AUM13603.1"/>
    <property type="molecule type" value="Genomic_DNA"/>
</dbReference>
<reference evidence="3" key="1">
    <citation type="submission" date="2017-08" db="EMBL/GenBank/DDBJ databases">
        <title>Direct submision.</title>
        <authorList>
            <person name="Kim S.-J."/>
            <person name="Rhee S.-K."/>
        </authorList>
    </citation>
    <scope>NUCLEOTIDE SEQUENCE [LARGE SCALE GENOMIC DNA]</scope>
    <source>
        <strain evidence="3">GI5</strain>
    </source>
</reference>
<organism evidence="2 3">
    <name type="scientific">Ketobacter alkanivorans</name>
    <dbReference type="NCBI Taxonomy" id="1917421"/>
    <lineage>
        <taxon>Bacteria</taxon>
        <taxon>Pseudomonadati</taxon>
        <taxon>Pseudomonadota</taxon>
        <taxon>Gammaproteobacteria</taxon>
        <taxon>Pseudomonadales</taxon>
        <taxon>Ketobacteraceae</taxon>
        <taxon>Ketobacter</taxon>
    </lineage>
</organism>
<dbReference type="Gene3D" id="2.160.20.10">
    <property type="entry name" value="Single-stranded right-handed beta-helix, Pectin lyase-like"/>
    <property type="match status" value="1"/>
</dbReference>
<evidence type="ECO:0000313" key="3">
    <source>
        <dbReference type="Proteomes" id="UP000235116"/>
    </source>
</evidence>
<feature type="signal peptide" evidence="1">
    <location>
        <begin position="1"/>
        <end position="29"/>
    </location>
</feature>
<dbReference type="KEGG" id="kak:Kalk_14755"/>
<evidence type="ECO:0008006" key="4">
    <source>
        <dbReference type="Google" id="ProtNLM"/>
    </source>
</evidence>
<protein>
    <recommendedName>
        <fullName evidence="4">Right handed beta helix domain-containing protein</fullName>
    </recommendedName>
</protein>